<dbReference type="Gene3D" id="3.30.565.10">
    <property type="entry name" value="Histidine kinase-like ATPase, C-terminal domain"/>
    <property type="match status" value="1"/>
</dbReference>
<dbReference type="CDD" id="cd06225">
    <property type="entry name" value="HAMP"/>
    <property type="match status" value="1"/>
</dbReference>
<sequence length="622" mass="69895">MIPARYKLSKYLHTIRARILLSTVMLIVIISIIITSISYFVVSTSLQKNLIQTSETKLAFLCSSIDANIGNVIGFIRSCQISSKIKNFAAEADTGSNSIKREAHDFIMETYAANAALPSSLIRLVIIGKERSDIVQVVESPYSTVAVSANAILSLSYFDTLHSNPGEVSTGILMDPFFTTKQVPMIPFVHTIDHPYEAGELGYIYTEMSLSVITSPIKNYLSETDSRFFFQIGDYLYEYSDHTLVPASIQFELEEDLSDISLSSDTVIQKVYNPESKGYSIMITRPLGTKGWYVTECLDQTVLSQNIYRTFFLIALIILTSASIIGILLSWFLSKTVNVPVHKLQERMKRIAGGDFERDPSTEWEHELGDIGKNINDLSENVQLLINQRIADERQKKDYEYKMLQSQINPHFIYNTLNSIKWMATIQNASGIAEMTTSLSRLLKDIAKGTTNLVTLEHEISLINDYFTIQQYRYGGTITLHYNIEDEALTSCRILKFTLQPIVENSIFHGIEPKGNAGSIEIHIYRDEAYDVHIDITDDGVGMTPEVAAHLLDTEIPAESSFFKEFGISNVHKRLQYEFGDKYGLSAKSKIGEFTTISILLPFQLEPCDSKDSESQTQGGIS</sequence>
<keyword evidence="5" id="KW-0812">Transmembrane</keyword>
<dbReference type="PANTHER" id="PTHR34220">
    <property type="entry name" value="SENSOR HISTIDINE KINASE YPDA"/>
    <property type="match status" value="1"/>
</dbReference>
<dbReference type="GO" id="GO:0004673">
    <property type="term" value="F:protein histidine kinase activity"/>
    <property type="evidence" value="ECO:0007669"/>
    <property type="project" value="UniProtKB-EC"/>
</dbReference>
<dbReference type="RefSeq" id="WP_342757607.1">
    <property type="nucleotide sequence ID" value="NZ_CP146256.1"/>
</dbReference>
<dbReference type="SMART" id="SM00304">
    <property type="entry name" value="HAMP"/>
    <property type="match status" value="1"/>
</dbReference>
<evidence type="ECO:0000256" key="5">
    <source>
        <dbReference type="SAM" id="Phobius"/>
    </source>
</evidence>
<accession>A0ABZ3EXK2</accession>
<dbReference type="Gene3D" id="6.10.340.10">
    <property type="match status" value="1"/>
</dbReference>
<keyword evidence="3 7" id="KW-0808">Transferase</keyword>
<gene>
    <name evidence="7" type="ORF">V6984_21335</name>
</gene>
<proteinExistence type="predicted"/>
<dbReference type="PROSITE" id="PS50885">
    <property type="entry name" value="HAMP"/>
    <property type="match status" value="1"/>
</dbReference>
<evidence type="ECO:0000256" key="4">
    <source>
        <dbReference type="ARBA" id="ARBA00022777"/>
    </source>
</evidence>
<protein>
    <submittedName>
        <fullName evidence="7">Sensor histidine kinase</fullName>
        <ecNumber evidence="7">2.7.13.3</ecNumber>
    </submittedName>
</protein>
<dbReference type="InterPro" id="IPR036890">
    <property type="entry name" value="HATPase_C_sf"/>
</dbReference>
<feature type="transmembrane region" description="Helical" evidence="5">
    <location>
        <begin position="311"/>
        <end position="333"/>
    </location>
</feature>
<keyword evidence="2" id="KW-0597">Phosphoprotein</keyword>
<dbReference type="InterPro" id="IPR050640">
    <property type="entry name" value="Bact_2-comp_sensor_kinase"/>
</dbReference>
<evidence type="ECO:0000313" key="8">
    <source>
        <dbReference type="Proteomes" id="UP001451571"/>
    </source>
</evidence>
<dbReference type="EC" id="2.7.13.3" evidence="7"/>
<evidence type="ECO:0000259" key="6">
    <source>
        <dbReference type="PROSITE" id="PS50885"/>
    </source>
</evidence>
<name>A0ABZ3EXK2_9FIRM</name>
<dbReference type="SUPFAM" id="SSF55874">
    <property type="entry name" value="ATPase domain of HSP90 chaperone/DNA topoisomerase II/histidine kinase"/>
    <property type="match status" value="1"/>
</dbReference>
<reference evidence="7 8" key="1">
    <citation type="submission" date="2024-02" db="EMBL/GenBank/DDBJ databases">
        <title>Bacterial strain from lacustrine sediment.</title>
        <authorList>
            <person name="Petit C."/>
            <person name="Fadhlaoui K."/>
        </authorList>
    </citation>
    <scope>NUCLEOTIDE SEQUENCE [LARGE SCALE GENOMIC DNA]</scope>
    <source>
        <strain evidence="7 8">IPX-CK</strain>
    </source>
</reference>
<evidence type="ECO:0000256" key="2">
    <source>
        <dbReference type="ARBA" id="ARBA00022553"/>
    </source>
</evidence>
<feature type="transmembrane region" description="Helical" evidence="5">
    <location>
        <begin position="20"/>
        <end position="42"/>
    </location>
</feature>
<dbReference type="Pfam" id="PF02518">
    <property type="entry name" value="HATPase_c"/>
    <property type="match status" value="1"/>
</dbReference>
<dbReference type="InterPro" id="IPR003660">
    <property type="entry name" value="HAMP_dom"/>
</dbReference>
<dbReference type="Proteomes" id="UP001451571">
    <property type="component" value="Chromosome"/>
</dbReference>
<comment type="subcellular location">
    <subcellularLocation>
        <location evidence="1">Membrane</location>
    </subcellularLocation>
</comment>
<keyword evidence="5" id="KW-0472">Membrane</keyword>
<dbReference type="PANTHER" id="PTHR34220:SF7">
    <property type="entry name" value="SENSOR HISTIDINE KINASE YPDA"/>
    <property type="match status" value="1"/>
</dbReference>
<evidence type="ECO:0000256" key="3">
    <source>
        <dbReference type="ARBA" id="ARBA00022679"/>
    </source>
</evidence>
<organism evidence="7 8">
    <name type="scientific">Kineothrix sedimenti</name>
    <dbReference type="NCBI Taxonomy" id="3123317"/>
    <lineage>
        <taxon>Bacteria</taxon>
        <taxon>Bacillati</taxon>
        <taxon>Bacillota</taxon>
        <taxon>Clostridia</taxon>
        <taxon>Lachnospirales</taxon>
        <taxon>Lachnospiraceae</taxon>
        <taxon>Kineothrix</taxon>
    </lineage>
</organism>
<keyword evidence="5" id="KW-1133">Transmembrane helix</keyword>
<dbReference type="InterPro" id="IPR010559">
    <property type="entry name" value="Sig_transdc_His_kin_internal"/>
</dbReference>
<dbReference type="EMBL" id="CP146256">
    <property type="protein sequence ID" value="XAH74011.1"/>
    <property type="molecule type" value="Genomic_DNA"/>
</dbReference>
<evidence type="ECO:0000313" key="7">
    <source>
        <dbReference type="EMBL" id="XAH74011.1"/>
    </source>
</evidence>
<dbReference type="Pfam" id="PF06580">
    <property type="entry name" value="His_kinase"/>
    <property type="match status" value="1"/>
</dbReference>
<dbReference type="InterPro" id="IPR003594">
    <property type="entry name" value="HATPase_dom"/>
</dbReference>
<keyword evidence="4 7" id="KW-0418">Kinase</keyword>
<feature type="domain" description="HAMP" evidence="6">
    <location>
        <begin position="335"/>
        <end position="387"/>
    </location>
</feature>
<keyword evidence="8" id="KW-1185">Reference proteome</keyword>
<evidence type="ECO:0000256" key="1">
    <source>
        <dbReference type="ARBA" id="ARBA00004370"/>
    </source>
</evidence>
<dbReference type="Pfam" id="PF00672">
    <property type="entry name" value="HAMP"/>
    <property type="match status" value="1"/>
</dbReference>